<dbReference type="SMART" id="SM00448">
    <property type="entry name" value="REC"/>
    <property type="match status" value="1"/>
</dbReference>
<protein>
    <submittedName>
        <fullName evidence="4">Response regulator</fullName>
    </submittedName>
</protein>
<accession>A0A8J6NKV5</accession>
<feature type="domain" description="Response regulatory" evidence="3">
    <location>
        <begin position="6"/>
        <end position="120"/>
    </location>
</feature>
<dbReference type="GO" id="GO:0005829">
    <property type="term" value="C:cytosol"/>
    <property type="evidence" value="ECO:0007669"/>
    <property type="project" value="TreeGrafter"/>
</dbReference>
<keyword evidence="1" id="KW-0238">DNA-binding</keyword>
<evidence type="ECO:0000313" key="4">
    <source>
        <dbReference type="EMBL" id="MBC8360585.1"/>
    </source>
</evidence>
<evidence type="ECO:0000256" key="2">
    <source>
        <dbReference type="PROSITE-ProRule" id="PRU00169"/>
    </source>
</evidence>
<name>A0A8J6NKV5_9BACT</name>
<evidence type="ECO:0000256" key="1">
    <source>
        <dbReference type="ARBA" id="ARBA00023125"/>
    </source>
</evidence>
<dbReference type="Proteomes" id="UP000603434">
    <property type="component" value="Unassembled WGS sequence"/>
</dbReference>
<dbReference type="InterPro" id="IPR011006">
    <property type="entry name" value="CheY-like_superfamily"/>
</dbReference>
<dbReference type="EMBL" id="JACNJH010000097">
    <property type="protein sequence ID" value="MBC8360585.1"/>
    <property type="molecule type" value="Genomic_DNA"/>
</dbReference>
<sequence length="138" mass="15200">MPETPRILIVDDEKRFRVTMLRLLKNNGISAKGVESGEQALEELAQNPYDVVLLDVKMPGISGIEVLKQMQKQGCDAEVIVLSGHASVDAALEIMNFGAYDYLLKPCDIDDLLGKISLAHERKIEREKITPPIKSPGG</sequence>
<dbReference type="PROSITE" id="PS50110">
    <property type="entry name" value="RESPONSE_REGULATORY"/>
    <property type="match status" value="1"/>
</dbReference>
<dbReference type="GO" id="GO:0000156">
    <property type="term" value="F:phosphorelay response regulator activity"/>
    <property type="evidence" value="ECO:0007669"/>
    <property type="project" value="TreeGrafter"/>
</dbReference>
<feature type="modified residue" description="4-aspartylphosphate" evidence="2">
    <location>
        <position position="55"/>
    </location>
</feature>
<evidence type="ECO:0000313" key="5">
    <source>
        <dbReference type="Proteomes" id="UP000603434"/>
    </source>
</evidence>
<dbReference type="PANTHER" id="PTHR48111">
    <property type="entry name" value="REGULATOR OF RPOS"/>
    <property type="match status" value="1"/>
</dbReference>
<keyword evidence="2" id="KW-0597">Phosphoprotein</keyword>
<dbReference type="SUPFAM" id="SSF52172">
    <property type="entry name" value="CheY-like"/>
    <property type="match status" value="1"/>
</dbReference>
<dbReference type="GO" id="GO:0000976">
    <property type="term" value="F:transcription cis-regulatory region binding"/>
    <property type="evidence" value="ECO:0007669"/>
    <property type="project" value="TreeGrafter"/>
</dbReference>
<dbReference type="PANTHER" id="PTHR48111:SF50">
    <property type="entry name" value="KDP OPERON TRANSCRIPTIONAL REGULATORY PROTEIN KDPE"/>
    <property type="match status" value="1"/>
</dbReference>
<comment type="caution">
    <text evidence="4">The sequence shown here is derived from an EMBL/GenBank/DDBJ whole genome shotgun (WGS) entry which is preliminary data.</text>
</comment>
<evidence type="ECO:0000259" key="3">
    <source>
        <dbReference type="PROSITE" id="PS50110"/>
    </source>
</evidence>
<dbReference type="GO" id="GO:0032993">
    <property type="term" value="C:protein-DNA complex"/>
    <property type="evidence" value="ECO:0007669"/>
    <property type="project" value="TreeGrafter"/>
</dbReference>
<proteinExistence type="predicted"/>
<organism evidence="4 5">
    <name type="scientific">Candidatus Desulfatibia profunda</name>
    <dbReference type="NCBI Taxonomy" id="2841695"/>
    <lineage>
        <taxon>Bacteria</taxon>
        <taxon>Pseudomonadati</taxon>
        <taxon>Thermodesulfobacteriota</taxon>
        <taxon>Desulfobacteria</taxon>
        <taxon>Desulfobacterales</taxon>
        <taxon>Desulfobacterales incertae sedis</taxon>
        <taxon>Candidatus Desulfatibia</taxon>
    </lineage>
</organism>
<gene>
    <name evidence="4" type="ORF">H8E23_04225</name>
</gene>
<reference evidence="4 5" key="1">
    <citation type="submission" date="2020-08" db="EMBL/GenBank/DDBJ databases">
        <title>Bridging the membrane lipid divide: bacteria of the FCB group superphylum have the potential to synthesize archaeal ether lipids.</title>
        <authorList>
            <person name="Villanueva L."/>
            <person name="Von Meijenfeldt F.A.B."/>
            <person name="Westbye A.B."/>
            <person name="Yadav S."/>
            <person name="Hopmans E.C."/>
            <person name="Dutilh B.E."/>
            <person name="Sinninghe Damste J.S."/>
        </authorList>
    </citation>
    <scope>NUCLEOTIDE SEQUENCE [LARGE SCALE GENOMIC DNA]</scope>
    <source>
        <strain evidence="4">NIOZ-UU30</strain>
    </source>
</reference>
<dbReference type="InterPro" id="IPR001789">
    <property type="entry name" value="Sig_transdc_resp-reg_receiver"/>
</dbReference>
<dbReference type="GO" id="GO:0006355">
    <property type="term" value="P:regulation of DNA-templated transcription"/>
    <property type="evidence" value="ECO:0007669"/>
    <property type="project" value="TreeGrafter"/>
</dbReference>
<dbReference type="AlphaFoldDB" id="A0A8J6NKV5"/>
<dbReference type="InterPro" id="IPR039420">
    <property type="entry name" value="WalR-like"/>
</dbReference>
<dbReference type="Pfam" id="PF00072">
    <property type="entry name" value="Response_reg"/>
    <property type="match status" value="1"/>
</dbReference>
<dbReference type="Gene3D" id="3.40.50.2300">
    <property type="match status" value="1"/>
</dbReference>